<dbReference type="PROSITE" id="PS51089">
    <property type="entry name" value="HP"/>
    <property type="match status" value="1"/>
</dbReference>
<evidence type="ECO:0000256" key="16">
    <source>
        <dbReference type="ARBA" id="ARBA00023203"/>
    </source>
</evidence>
<evidence type="ECO:0000256" key="21">
    <source>
        <dbReference type="ARBA" id="ARBA00062243"/>
    </source>
</evidence>
<keyword evidence="10" id="KW-0963">Cytoplasm</keyword>
<reference evidence="28" key="3">
    <citation type="submission" date="2025-09" db="UniProtKB">
        <authorList>
            <consortium name="Ensembl"/>
        </authorList>
    </citation>
    <scope>IDENTIFICATION</scope>
</reference>
<dbReference type="SUPFAM" id="SSF47050">
    <property type="entry name" value="VHP, Villin headpiece domain"/>
    <property type="match status" value="1"/>
</dbReference>
<feature type="region of interest" description="Disordered" evidence="26">
    <location>
        <begin position="363"/>
        <end position="384"/>
    </location>
</feature>
<dbReference type="FunFam" id="1.10.950.10:FF:000003">
    <property type="entry name" value="supervillin isoform X2"/>
    <property type="match status" value="1"/>
</dbReference>
<comment type="subcellular location">
    <subcellularLocation>
        <location evidence="5">Cell membrane</location>
        <topology evidence="5">Peripheral membrane protein</topology>
        <orientation evidence="5">Cytoplasmic side</orientation>
    </subcellularLocation>
    <subcellularLocation>
        <location evidence="4">Cell projection</location>
        <location evidence="4">Invadopodium</location>
    </subcellularLocation>
    <subcellularLocation>
        <location evidence="1">Cell projection</location>
        <location evidence="1">Podosome</location>
    </subcellularLocation>
    <subcellularLocation>
        <location evidence="6">Cleavage furrow</location>
    </subcellularLocation>
    <subcellularLocation>
        <location evidence="3">Cytoplasm</location>
        <location evidence="3">Cytoskeleton</location>
    </subcellularLocation>
    <subcellularLocation>
        <location evidence="2">Midbody</location>
    </subcellularLocation>
</comment>
<dbReference type="GO" id="GO:0005634">
    <property type="term" value="C:nucleus"/>
    <property type="evidence" value="ECO:0007669"/>
    <property type="project" value="UniProtKB-ARBA"/>
</dbReference>
<evidence type="ECO:0000256" key="22">
    <source>
        <dbReference type="ARBA" id="ARBA00063352"/>
    </source>
</evidence>
<keyword evidence="29" id="KW-1185">Reference proteome</keyword>
<dbReference type="SMART" id="SM00153">
    <property type="entry name" value="VHP"/>
    <property type="match status" value="1"/>
</dbReference>
<evidence type="ECO:0000256" key="26">
    <source>
        <dbReference type="SAM" id="MobiDB-lite"/>
    </source>
</evidence>
<comment type="subunit">
    <text evidence="21">Associates with F-actin. Interacts with NEB. Interacts with MYH9. Interacts with MYLK. Interacts with TASOR.</text>
</comment>
<dbReference type="Ensembl" id="ENSCJAT00000142065.1">
    <property type="protein sequence ID" value="ENSCJAP00000082057.1"/>
    <property type="gene ID" value="ENSCJAG00000013199.6"/>
</dbReference>
<evidence type="ECO:0000256" key="20">
    <source>
        <dbReference type="ARBA" id="ARBA00060267"/>
    </source>
</evidence>
<feature type="compositionally biased region" description="Polar residues" evidence="26">
    <location>
        <begin position="162"/>
        <end position="171"/>
    </location>
</feature>
<dbReference type="Pfam" id="PF00626">
    <property type="entry name" value="Gelsolin"/>
    <property type="match status" value="1"/>
</dbReference>
<evidence type="ECO:0000256" key="7">
    <source>
        <dbReference type="ARBA" id="ARBA00008418"/>
    </source>
</evidence>
<dbReference type="GO" id="GO:0032154">
    <property type="term" value="C:cleavage furrow"/>
    <property type="evidence" value="ECO:0007669"/>
    <property type="project" value="UniProtKB-SubCell"/>
</dbReference>
<dbReference type="CDD" id="cd11280">
    <property type="entry name" value="gelsolin_like"/>
    <property type="match status" value="1"/>
</dbReference>
<name>A0A8I3WJN6_CALJA</name>
<evidence type="ECO:0000256" key="4">
    <source>
        <dbReference type="ARBA" id="ARBA00004264"/>
    </source>
</evidence>
<feature type="compositionally biased region" description="Basic and acidic residues" evidence="26">
    <location>
        <begin position="139"/>
        <end position="161"/>
    </location>
</feature>
<evidence type="ECO:0000256" key="15">
    <source>
        <dbReference type="ARBA" id="ARBA00023136"/>
    </source>
</evidence>
<evidence type="ECO:0000256" key="2">
    <source>
        <dbReference type="ARBA" id="ARBA00004214"/>
    </source>
</evidence>
<protein>
    <recommendedName>
        <fullName evidence="23">Supervillin</fullName>
    </recommendedName>
    <alternativeName>
        <fullName evidence="24">Archvillin</fullName>
    </alternativeName>
    <alternativeName>
        <fullName evidence="25">p205/p250</fullName>
    </alternativeName>
</protein>
<evidence type="ECO:0000313" key="28">
    <source>
        <dbReference type="Ensembl" id="ENSCJAP00000082057.1"/>
    </source>
</evidence>
<evidence type="ECO:0000256" key="10">
    <source>
        <dbReference type="ARBA" id="ARBA00022490"/>
    </source>
</evidence>
<dbReference type="GO" id="GO:0043034">
    <property type="term" value="C:costamere"/>
    <property type="evidence" value="ECO:0007669"/>
    <property type="project" value="UniProtKB-ARBA"/>
</dbReference>
<comment type="subunit">
    <text evidence="22">Interacts with TRIP6. Interacts with DYNLT1. Interacts with KIF14; at midbody during cytokinesis.</text>
</comment>
<evidence type="ECO:0000256" key="3">
    <source>
        <dbReference type="ARBA" id="ARBA00004245"/>
    </source>
</evidence>
<feature type="region of interest" description="Disordered" evidence="26">
    <location>
        <begin position="36"/>
        <end position="100"/>
    </location>
</feature>
<keyword evidence="12" id="KW-0677">Repeat</keyword>
<feature type="compositionally biased region" description="Low complexity" evidence="26">
    <location>
        <begin position="251"/>
        <end position="263"/>
    </location>
</feature>
<feature type="compositionally biased region" description="Basic and acidic residues" evidence="26">
    <location>
        <begin position="205"/>
        <end position="220"/>
    </location>
</feature>
<dbReference type="Gene3D" id="3.40.20.10">
    <property type="entry name" value="Severin"/>
    <property type="match status" value="5"/>
</dbReference>
<dbReference type="FunFam" id="3.40.20.10:FF:000016">
    <property type="entry name" value="supervillin isoform X2"/>
    <property type="match status" value="1"/>
</dbReference>
<dbReference type="GO" id="GO:0051014">
    <property type="term" value="P:actin filament severing"/>
    <property type="evidence" value="ECO:0007669"/>
    <property type="project" value="TreeGrafter"/>
</dbReference>
<dbReference type="GeneTree" id="ENSGT00940000154653"/>
<dbReference type="FunFam" id="3.40.20.10:FF:000013">
    <property type="entry name" value="supervillin isoform X1"/>
    <property type="match status" value="1"/>
</dbReference>
<gene>
    <name evidence="28" type="primary">SVIL</name>
</gene>
<dbReference type="GO" id="GO:0061061">
    <property type="term" value="P:muscle structure development"/>
    <property type="evidence" value="ECO:0007669"/>
    <property type="project" value="UniProtKB-ARBA"/>
</dbReference>
<evidence type="ECO:0000259" key="27">
    <source>
        <dbReference type="PROSITE" id="PS51089"/>
    </source>
</evidence>
<reference evidence="28 29" key="1">
    <citation type="submission" date="2009-03" db="EMBL/GenBank/DDBJ databases">
        <authorList>
            <person name="Warren W."/>
            <person name="Ye L."/>
            <person name="Minx P."/>
            <person name="Worley K."/>
            <person name="Gibbs R."/>
            <person name="Wilson R.K."/>
        </authorList>
    </citation>
    <scope>NUCLEOTIDE SEQUENCE [LARGE SCALE GENOMIC DNA]</scope>
</reference>
<keyword evidence="11" id="KW-0597">Phosphoprotein</keyword>
<dbReference type="FunFam" id="3.40.20.10:FF:000022">
    <property type="entry name" value="supervillin isoform X2"/>
    <property type="match status" value="1"/>
</dbReference>
<dbReference type="SUPFAM" id="SSF55753">
    <property type="entry name" value="Actin depolymerizing proteins"/>
    <property type="match status" value="5"/>
</dbReference>
<dbReference type="FunFam" id="3.40.20.10:FF:000015">
    <property type="entry name" value="supervillin isoform X2"/>
    <property type="match status" value="1"/>
</dbReference>
<feature type="compositionally biased region" description="Polar residues" evidence="26">
    <location>
        <begin position="192"/>
        <end position="204"/>
    </location>
</feature>
<evidence type="ECO:0000256" key="18">
    <source>
        <dbReference type="ARBA" id="ARBA00023273"/>
    </source>
</evidence>
<evidence type="ECO:0000256" key="12">
    <source>
        <dbReference type="ARBA" id="ARBA00022737"/>
    </source>
</evidence>
<feature type="region of interest" description="Disordered" evidence="26">
    <location>
        <begin position="632"/>
        <end position="667"/>
    </location>
</feature>
<dbReference type="InterPro" id="IPR003128">
    <property type="entry name" value="Villin_headpiece"/>
</dbReference>
<feature type="region of interest" description="Disordered" evidence="26">
    <location>
        <begin position="468"/>
        <end position="540"/>
    </location>
</feature>
<dbReference type="InterPro" id="IPR036886">
    <property type="entry name" value="Villin_headpiece_dom_sf"/>
</dbReference>
<dbReference type="GO" id="GO:0030496">
    <property type="term" value="C:midbody"/>
    <property type="evidence" value="ECO:0007669"/>
    <property type="project" value="UniProtKB-SubCell"/>
</dbReference>
<accession>A0A8I3WJN6</accession>
<dbReference type="InterPro" id="IPR029006">
    <property type="entry name" value="ADF-H/Gelsolin-like_dom_sf"/>
</dbReference>
<evidence type="ECO:0000256" key="14">
    <source>
        <dbReference type="ARBA" id="ARBA00022949"/>
    </source>
</evidence>
<dbReference type="CDD" id="cd11293">
    <property type="entry name" value="gelsolin_S4_like"/>
    <property type="match status" value="1"/>
</dbReference>
<comment type="function">
    <text evidence="19">Forms a high-affinity link between the actin cytoskeleton and the membrane. Is among the first costameric proteins to assemble during myogenesis and it contributes to myogenic membrane structure and differentiation. Appears to be involved in myosin II assembly. May modulate myosin II regulation through MLCK during cell spreading, an initial step in cell migration. May play a role in invadopodial function.</text>
</comment>
<feature type="compositionally biased region" description="Basic and acidic residues" evidence="26">
    <location>
        <begin position="714"/>
        <end position="725"/>
    </location>
</feature>
<dbReference type="SMART" id="SM00262">
    <property type="entry name" value="GEL"/>
    <property type="match status" value="4"/>
</dbReference>
<feature type="domain" description="HP" evidence="27">
    <location>
        <begin position="1724"/>
        <end position="1787"/>
    </location>
</feature>
<evidence type="ECO:0000256" key="6">
    <source>
        <dbReference type="ARBA" id="ARBA00004626"/>
    </source>
</evidence>
<keyword evidence="17" id="KW-0206">Cytoskeleton</keyword>
<proteinExistence type="inferred from homology"/>
<evidence type="ECO:0000256" key="19">
    <source>
        <dbReference type="ARBA" id="ARBA00054035"/>
    </source>
</evidence>
<evidence type="ECO:0000256" key="17">
    <source>
        <dbReference type="ARBA" id="ARBA00023212"/>
    </source>
</evidence>
<dbReference type="GO" id="GO:0042995">
    <property type="term" value="C:cell projection"/>
    <property type="evidence" value="ECO:0007669"/>
    <property type="project" value="UniProtKB-SubCell"/>
</dbReference>
<organism evidence="28 29">
    <name type="scientific">Callithrix jacchus</name>
    <name type="common">White-tufted-ear marmoset</name>
    <name type="synonym">Simia Jacchus</name>
    <dbReference type="NCBI Taxonomy" id="9483"/>
    <lineage>
        <taxon>Eukaryota</taxon>
        <taxon>Metazoa</taxon>
        <taxon>Chordata</taxon>
        <taxon>Craniata</taxon>
        <taxon>Vertebrata</taxon>
        <taxon>Euteleostomi</taxon>
        <taxon>Mammalia</taxon>
        <taxon>Eutheria</taxon>
        <taxon>Euarchontoglires</taxon>
        <taxon>Primates</taxon>
        <taxon>Haplorrhini</taxon>
        <taxon>Platyrrhini</taxon>
        <taxon>Cebidae</taxon>
        <taxon>Callitrichinae</taxon>
        <taxon>Callithrix</taxon>
        <taxon>Callithrix</taxon>
    </lineage>
</organism>
<dbReference type="PANTHER" id="PTHR11977:SF45">
    <property type="entry name" value="SUPERVILLIN"/>
    <property type="match status" value="1"/>
</dbReference>
<dbReference type="FunFam" id="3.40.20.10:FF:000017">
    <property type="entry name" value="Supervillin"/>
    <property type="match status" value="1"/>
</dbReference>
<evidence type="ECO:0000256" key="9">
    <source>
        <dbReference type="ARBA" id="ARBA00022481"/>
    </source>
</evidence>
<evidence type="ECO:0000256" key="13">
    <source>
        <dbReference type="ARBA" id="ARBA00022837"/>
    </source>
</evidence>
<evidence type="ECO:0000256" key="25">
    <source>
        <dbReference type="ARBA" id="ARBA00082677"/>
    </source>
</evidence>
<reference evidence="28" key="2">
    <citation type="submission" date="2025-08" db="UniProtKB">
        <authorList>
            <consortium name="Ensembl"/>
        </authorList>
    </citation>
    <scope>IDENTIFICATION</scope>
</reference>
<evidence type="ECO:0000256" key="5">
    <source>
        <dbReference type="ARBA" id="ARBA00004413"/>
    </source>
</evidence>
<keyword evidence="13" id="KW-0106">Calcium</keyword>
<dbReference type="CDD" id="cd11288">
    <property type="entry name" value="gelsolin_S5_like"/>
    <property type="match status" value="1"/>
</dbReference>
<feature type="compositionally biased region" description="Basic and acidic residues" evidence="26">
    <location>
        <begin position="365"/>
        <end position="377"/>
    </location>
</feature>
<keyword evidence="16" id="KW-0009">Actin-binding</keyword>
<feature type="region of interest" description="Disordered" evidence="26">
    <location>
        <begin position="112"/>
        <end position="294"/>
    </location>
</feature>
<evidence type="ECO:0000256" key="11">
    <source>
        <dbReference type="ARBA" id="ARBA00022553"/>
    </source>
</evidence>
<keyword evidence="18" id="KW-0966">Cell projection</keyword>
<keyword evidence="15" id="KW-0472">Membrane</keyword>
<dbReference type="GO" id="GO:0005546">
    <property type="term" value="F:phosphatidylinositol-4,5-bisphosphate binding"/>
    <property type="evidence" value="ECO:0007669"/>
    <property type="project" value="TreeGrafter"/>
</dbReference>
<comment type="function">
    <text evidence="20">May be involved in modulation of focal adhesions. Supervillin-mediated down-regulation of focal adhesions involves binding to TRIP6. Plays a role in cytokinesis through KIF14 interaction.</text>
</comment>
<comment type="similarity">
    <text evidence="7">Belongs to the villin/gelsolin family.</text>
</comment>
<dbReference type="Proteomes" id="UP000008225">
    <property type="component" value="Chromosome 7"/>
</dbReference>
<dbReference type="PANTHER" id="PTHR11977">
    <property type="entry name" value="VILLIN"/>
    <property type="match status" value="1"/>
</dbReference>
<dbReference type="GO" id="GO:0051015">
    <property type="term" value="F:actin filament binding"/>
    <property type="evidence" value="ECO:0007669"/>
    <property type="project" value="InterPro"/>
</dbReference>
<dbReference type="PRINTS" id="PR00597">
    <property type="entry name" value="GELSOLIN"/>
</dbReference>
<dbReference type="GO" id="GO:0002102">
    <property type="term" value="C:podosome"/>
    <property type="evidence" value="ECO:0007669"/>
    <property type="project" value="UniProtKB-SubCell"/>
</dbReference>
<dbReference type="InterPro" id="IPR007123">
    <property type="entry name" value="Gelsolin-like_dom"/>
</dbReference>
<dbReference type="Gene3D" id="1.10.950.10">
    <property type="entry name" value="Villin headpiece domain"/>
    <property type="match status" value="1"/>
</dbReference>
<keyword evidence="8" id="KW-1003">Cell membrane</keyword>
<dbReference type="GO" id="GO:0051016">
    <property type="term" value="P:barbed-end actin filament capping"/>
    <property type="evidence" value="ECO:0007669"/>
    <property type="project" value="TreeGrafter"/>
</dbReference>
<keyword evidence="14" id="KW-0965">Cell junction</keyword>
<evidence type="ECO:0000256" key="24">
    <source>
        <dbReference type="ARBA" id="ARBA00078566"/>
    </source>
</evidence>
<feature type="compositionally biased region" description="Polar residues" evidence="26">
    <location>
        <begin position="478"/>
        <end position="492"/>
    </location>
</feature>
<feature type="compositionally biased region" description="Polar residues" evidence="26">
    <location>
        <begin position="224"/>
        <end position="243"/>
    </location>
</feature>
<evidence type="ECO:0000256" key="1">
    <source>
        <dbReference type="ARBA" id="ARBA00004188"/>
    </source>
</evidence>
<evidence type="ECO:0000256" key="8">
    <source>
        <dbReference type="ARBA" id="ARBA00022475"/>
    </source>
</evidence>
<keyword evidence="9" id="KW-0488">Methylation</keyword>
<feature type="compositionally biased region" description="Polar residues" evidence="26">
    <location>
        <begin position="73"/>
        <end position="95"/>
    </location>
</feature>
<sequence>MKRKERIARRLEGIENDTQPILLQSCTGLVTHRLLEEDTPRYMRASDPASPHTGRSNEEEETSDSPLEKQTRSKYCTETSGVHSESPYGSGTMDTHSLESKAERIARYKAERRRQLAEKYGLTLDPEADSEYLSRYPKSRKESDAVEKRGGKGDKQEESSRDLSSPYSGTETRGLRTCAGESKDYALHGGDSASNQEVLLNIENQRQDQELSATRQDHDLPPATESSLTFSFSGRESSFTEVPQSPKHAHSSSLQQAASRSPSFGDPQLPTEARPRCTSQSETPTIDDEEKVDERAKLSVAAKRLLFREMEKSFDEQNVPKRRSRNAAVEQRLRRLQDRSLTQPITTEEVVIAATLQASAHQKALAKDQTNEGKELAEQGEPDSSTLSLAEKLALFNKLSQPVSKAISTRNRIDTRQRRMNSRYQTQPVTLGEVAQVQSGKLIPFSPTVNTSVSTVASTVAPMYAGDLRTKPPLDDNASATDYKFSSSTENPDSPVRSILKSPAWQPLVESSGNKGMLREYGETESKRASTGQDSGMEKYGSFEEEASYPILNRAREGDSHKETKYAVPRKGSLERVNPLITHLEDEPKEFSVAKTSAQGNLDLRDRLPFEEKVEVENVMKRKFSLRAAEFGEPASEQTGAAAGKTVAQPAGPASWKPQDSSEQPQERLCRNPCAMFAAGEIRTPTGEGLSDSPSKTMSIKERLALLKKSGEEDWRNRLSRKQEGGKAPASSLHTQEAGRSLIKKRVTESRESQMTIEERKQLITVREEAWKTRGRGAANDSTQFTVAGRMVKKGLASPTAITPVASPICSKTRGTTPVSKPLEDIEARPDMQLESDLKLDRLETFLRRLNNKVGGMQETVLTVTGKSVKEVMKPDDDETFAKFYRSVDYNVPRSPVELDEDFDVIFDPYAPKLTSSVAEHKRAVRPKRRVQASKNPLKMLAAREDLLQEYTEQRLNVAFMESKRMKVEKMSSNSSFSEVTLAGLASKENFSSVSLRSVNLTEQNSNNSAVPYKRLMLLQVKGRRHVQTRLVEPRASALNSGDCFLLLSPHCCFLWVGEFANVIEKAKASELAALIQTKRELGCRATYIQTIEEGINTHTHAAKDFWKLLGGQTSYQSAGDPKEDELYEAAIIETNCIYRLMDDKLVPDDDYWGKIPKCSLLQPKEVLVFDFGSEVYVWHGKEVTLAQRKIAFQLAKHLWNGTFDYENCDINPLDPGECNPLIPRKGQGRPEWAIFGRLTEHNETILFKEKFLDWTELKRPHEKNPGELAQHKEDPRADVKPYDVTRMVSMPQTTAGTILDGVNVGRGYGLVEGHDRRQFEITSVSVDVWHILEFDYSRLPKQSIGQFHEGDAYVVKWKFMVSTAVGSRQKGEHSVRAAGKEKCVYFFWQGRHSTVSEKGTSALMTVELDEERGAQVQVLQGKEPPCFLQCFQGGMVVHSGRREEEEENVQSEWRLYCVRGEVPMEGNLLEVACHCSSLRSRTSMVVLNINKALIYLWHGCKAQAHTKEVGRTAANKIKEQCPLEAGLHSSSKVTIHECDEGSEPLGFWDALGRRDRKAYDCMLQDPGSFNFAPRLFILSSSSGDFVATEFVYPARAPSVVSSMPFLQEDLYSAPQPALFLVDNHHEVYLWQGWWPIENKIPGSARIRWASDRKSAMETVLQYCKGKNLKKPPPKSYLIHAGLEPLTFTNMFPCWEHREDIAEITEMDTEVSNQITLVEDVLAKLCKTIYPLADLLARPLPEGVDPLKLEIYLTDEDFEFALDMTRDEYHALPAWKQVNLKKAKGLF</sequence>
<dbReference type="Pfam" id="PF02209">
    <property type="entry name" value="VHP"/>
    <property type="match status" value="1"/>
</dbReference>
<evidence type="ECO:0000313" key="29">
    <source>
        <dbReference type="Proteomes" id="UP000008225"/>
    </source>
</evidence>
<evidence type="ECO:0000256" key="23">
    <source>
        <dbReference type="ARBA" id="ARBA00069763"/>
    </source>
</evidence>
<feature type="region of interest" description="Disordered" evidence="26">
    <location>
        <begin position="714"/>
        <end position="739"/>
    </location>
</feature>
<dbReference type="InterPro" id="IPR007122">
    <property type="entry name" value="Villin/Gelsolin"/>
</dbReference>
<feature type="compositionally biased region" description="Basic and acidic residues" evidence="26">
    <location>
        <begin position="517"/>
        <end position="528"/>
    </location>
</feature>
<dbReference type="GO" id="GO:0008154">
    <property type="term" value="P:actin polymerization or depolymerization"/>
    <property type="evidence" value="ECO:0007669"/>
    <property type="project" value="TreeGrafter"/>
</dbReference>
<dbReference type="CDD" id="cd11289">
    <property type="entry name" value="gelsolin_S2_like"/>
    <property type="match status" value="1"/>
</dbReference>